<protein>
    <recommendedName>
        <fullName evidence="3">Isopeptide-forming domain-containing fimbrial protein</fullName>
    </recommendedName>
</protein>
<dbReference type="Gene3D" id="2.60.40.10">
    <property type="entry name" value="Immunoglobulins"/>
    <property type="match status" value="1"/>
</dbReference>
<organism evidence="1 2">
    <name type="scientific">Winkia neuii subsp. anitrata</name>
    <dbReference type="NCBI Taxonomy" id="29318"/>
    <lineage>
        <taxon>Bacteria</taxon>
        <taxon>Bacillati</taxon>
        <taxon>Actinomycetota</taxon>
        <taxon>Actinomycetes</taxon>
        <taxon>Actinomycetales</taxon>
        <taxon>Actinomycetaceae</taxon>
        <taxon>Winkia</taxon>
    </lineage>
</organism>
<evidence type="ECO:0000313" key="1">
    <source>
        <dbReference type="EMBL" id="WCE45202.1"/>
    </source>
</evidence>
<reference evidence="1" key="1">
    <citation type="submission" date="2023-01" db="EMBL/GenBank/DDBJ databases">
        <title>Comparative Genomic Analysis of the Clinically-Derived Winkia Strain NY0527 Provides Evidence into the Taxonomic Reassignment of Winkia neuii and Characterizes Their Virulence Traits.</title>
        <authorList>
            <person name="Cai X."/>
            <person name="Peng Y."/>
            <person name="Li M."/>
            <person name="Qiu Y."/>
            <person name="Wang Y."/>
            <person name="Xu L."/>
            <person name="Hou Q."/>
        </authorList>
    </citation>
    <scope>NUCLEOTIDE SEQUENCE</scope>
    <source>
        <strain evidence="1">NY0527</strain>
    </source>
</reference>
<name>A0AB38XLI5_9ACTO</name>
<accession>A0AB38XLI5</accession>
<evidence type="ECO:0008006" key="3">
    <source>
        <dbReference type="Google" id="ProtNLM"/>
    </source>
</evidence>
<dbReference type="InterPro" id="IPR013783">
    <property type="entry name" value="Ig-like_fold"/>
</dbReference>
<dbReference type="Proteomes" id="UP001211044">
    <property type="component" value="Chromosome"/>
</dbReference>
<dbReference type="KEGG" id="wne:PIG85_05890"/>
<dbReference type="RefSeq" id="WP_004805099.1">
    <property type="nucleotide sequence ID" value="NZ_CP116394.1"/>
</dbReference>
<dbReference type="GO" id="GO:0005975">
    <property type="term" value="P:carbohydrate metabolic process"/>
    <property type="evidence" value="ECO:0007669"/>
    <property type="project" value="UniProtKB-ARBA"/>
</dbReference>
<evidence type="ECO:0000313" key="2">
    <source>
        <dbReference type="Proteomes" id="UP001211044"/>
    </source>
</evidence>
<proteinExistence type="predicted"/>
<dbReference type="EMBL" id="CP116394">
    <property type="protein sequence ID" value="WCE45202.1"/>
    <property type="molecule type" value="Genomic_DNA"/>
</dbReference>
<dbReference type="AlphaFoldDB" id="A0AB38XLI5"/>
<gene>
    <name evidence="1" type="ORF">PIG85_05890</name>
</gene>
<sequence length="86" mass="9261">MEETVVPAGYSSEVEPFYLTAPQITGTAAKATNFEYNITVQPKNKDLTSEITKSADTTKTVGAGDDISYTITSRVNKKKVGDKAVQ</sequence>